<evidence type="ECO:0000313" key="1">
    <source>
        <dbReference type="EMBL" id="HGV54496.1"/>
    </source>
</evidence>
<gene>
    <name evidence="1" type="ORF">ENT73_00215</name>
</gene>
<reference evidence="1" key="1">
    <citation type="journal article" date="2020" name="mSystems">
        <title>Genome- and Community-Level Interaction Insights into Carbon Utilization and Element Cycling Functions of Hydrothermarchaeota in Hydrothermal Sediment.</title>
        <authorList>
            <person name="Zhou Z."/>
            <person name="Liu Y."/>
            <person name="Xu W."/>
            <person name="Pan J."/>
            <person name="Luo Z.H."/>
            <person name="Li M."/>
        </authorList>
    </citation>
    <scope>NUCLEOTIDE SEQUENCE [LARGE SCALE GENOMIC DNA]</scope>
    <source>
        <strain evidence="1">SpSt-605</strain>
    </source>
</reference>
<comment type="caution">
    <text evidence="1">The sequence shown here is derived from an EMBL/GenBank/DDBJ whole genome shotgun (WGS) entry which is preliminary data.</text>
</comment>
<protein>
    <submittedName>
        <fullName evidence="1">Uncharacterized protein</fullName>
    </submittedName>
</protein>
<dbReference type="EMBL" id="DSZU01000004">
    <property type="protein sequence ID" value="HGV54496.1"/>
    <property type="molecule type" value="Genomic_DNA"/>
</dbReference>
<sequence>MSLELKDLLLDRPLTLCYWELASPLTPIEAFFKREDVSNAEASFNRETEWRVLSEIREISDWVRYAEIENIILGINSVERLKEAKKLLDTLPLEKRRNIFIVYITPFFHTLDPKESFIYGANLVVSEGDLKEFGKIYRKSRTYWENLYRPFKIAKEKFKEAF</sequence>
<organism evidence="1">
    <name type="scientific">Caldimicrobium thiodismutans</name>
    <dbReference type="NCBI Taxonomy" id="1653476"/>
    <lineage>
        <taxon>Bacteria</taxon>
        <taxon>Pseudomonadati</taxon>
        <taxon>Thermodesulfobacteriota</taxon>
        <taxon>Thermodesulfobacteria</taxon>
        <taxon>Thermodesulfobacteriales</taxon>
        <taxon>Thermodesulfobacteriaceae</taxon>
        <taxon>Caldimicrobium</taxon>
    </lineage>
</organism>
<proteinExistence type="predicted"/>
<name>A0A832GLI3_9BACT</name>
<dbReference type="AlphaFoldDB" id="A0A832GLI3"/>
<accession>A0A832GLI3</accession>